<dbReference type="EMBL" id="FNYH01000008">
    <property type="protein sequence ID" value="SEI70542.1"/>
    <property type="molecule type" value="Genomic_DNA"/>
</dbReference>
<dbReference type="InterPro" id="IPR011967">
    <property type="entry name" value="3-OHacyl-CoA_DH_PaaH"/>
</dbReference>
<dbReference type="GO" id="GO:0006631">
    <property type="term" value="P:fatty acid metabolic process"/>
    <property type="evidence" value="ECO:0007669"/>
    <property type="project" value="InterPro"/>
</dbReference>
<dbReference type="PANTHER" id="PTHR48075">
    <property type="entry name" value="3-HYDROXYACYL-COA DEHYDROGENASE FAMILY PROTEIN"/>
    <property type="match status" value="1"/>
</dbReference>
<sequence>MHKIPTELLDAQGALTPEAVIGVVGAGAMGAGITQVAAAYGHQVLLYDAAEGAAQQGIDKTAQGLSKLVAKGKLSQADADQLCGRIQAVNTLADFAPVDLVIEAIVENLEIKQKVFAELESLCRPHTLLTSNTSSISITSIAAPLAQPQRFAGLHFFNPAPIMKLVEVISGLATAPEVAQCLYATAKAWGKQSVYASSTPGFIVNRVARPFYAESLRLLEEGAASVATLDALMRDAGGFRMGPFELMDLIGHDVNYAVTSSVFSAYYQDPRFKPSLIQKALVEGGRLGRKSGQGFYAYTETAGALVHAQAKQAVNYATAAPAPSEILLEGNLGPAQALITRSQAAGIPMHQRANAGRTQDGLLRIGDACVALTDGRMASERAVVEGISQLVVLDLALDYAKTTHLAIAAADSTSETAVTQVVGWLQALGIQVSVMEDTPALVVMRTLAMLANEAADAVLQGVCNPQDADIAMQNGVNYPRGPLAWAQEVGLARIYQVLAHLQASYAEDRYRPALLLRRKAYSGGVFYE</sequence>
<dbReference type="Gene3D" id="3.40.50.720">
    <property type="entry name" value="NAD(P)-binding Rossmann-like Domain"/>
    <property type="match status" value="1"/>
</dbReference>
<feature type="domain" description="3-hydroxyacyl-CoA dehydrogenase C-terminal" evidence="3">
    <location>
        <begin position="201"/>
        <end position="298"/>
    </location>
</feature>
<dbReference type="InterPro" id="IPR006180">
    <property type="entry name" value="3-OHacyl-CoA_DH_CS"/>
</dbReference>
<dbReference type="Pfam" id="PF18321">
    <property type="entry name" value="3HCDH_RFF"/>
    <property type="match status" value="1"/>
</dbReference>
<dbReference type="InterPro" id="IPR008927">
    <property type="entry name" value="6-PGluconate_DH-like_C_sf"/>
</dbReference>
<accession>A0A1H6T407</accession>
<keyword evidence="7" id="KW-1185">Reference proteome</keyword>
<dbReference type="InterPro" id="IPR006176">
    <property type="entry name" value="3-OHacyl-CoA_DH_NAD-bd"/>
</dbReference>
<protein>
    <submittedName>
        <fullName evidence="6">3-hydroxybutyryl-CoA dehydrogenase</fullName>
    </submittedName>
</protein>
<dbReference type="Pfam" id="PF00725">
    <property type="entry name" value="3HCDH"/>
    <property type="match status" value="2"/>
</dbReference>
<reference evidence="7" key="1">
    <citation type="submission" date="2016-10" db="EMBL/GenBank/DDBJ databases">
        <authorList>
            <person name="Varghese N."/>
            <person name="Submissions S."/>
        </authorList>
    </citation>
    <scope>NUCLEOTIDE SEQUENCE [LARGE SCALE GENOMIC DNA]</scope>
    <source>
        <strain evidence="7">DSM 7165</strain>
    </source>
</reference>
<dbReference type="GO" id="GO:0008691">
    <property type="term" value="F:3-hydroxybutyryl-CoA dehydrogenase activity"/>
    <property type="evidence" value="ECO:0007669"/>
    <property type="project" value="InterPro"/>
</dbReference>
<name>A0A1H6T407_9GAMM</name>
<proteinExistence type="predicted"/>
<dbReference type="FunFam" id="3.40.50.720:FF:000009">
    <property type="entry name" value="Fatty oxidation complex, alpha subunit"/>
    <property type="match status" value="1"/>
</dbReference>
<dbReference type="Pfam" id="PF02737">
    <property type="entry name" value="3HCDH_N"/>
    <property type="match status" value="1"/>
</dbReference>
<evidence type="ECO:0000259" key="4">
    <source>
        <dbReference type="Pfam" id="PF02737"/>
    </source>
</evidence>
<dbReference type="NCBIfam" id="TIGR02279">
    <property type="entry name" value="PaaC-3OHAcCoADH"/>
    <property type="match status" value="1"/>
</dbReference>
<organism evidence="6 7">
    <name type="scientific">Allopseudospirillum japonicum</name>
    <dbReference type="NCBI Taxonomy" id="64971"/>
    <lineage>
        <taxon>Bacteria</taxon>
        <taxon>Pseudomonadati</taxon>
        <taxon>Pseudomonadota</taxon>
        <taxon>Gammaproteobacteria</taxon>
        <taxon>Oceanospirillales</taxon>
        <taxon>Oceanospirillaceae</taxon>
        <taxon>Allopseudospirillum</taxon>
    </lineage>
</organism>
<evidence type="ECO:0000259" key="3">
    <source>
        <dbReference type="Pfam" id="PF00725"/>
    </source>
</evidence>
<dbReference type="GO" id="GO:0070403">
    <property type="term" value="F:NAD+ binding"/>
    <property type="evidence" value="ECO:0007669"/>
    <property type="project" value="InterPro"/>
</dbReference>
<dbReference type="NCBIfam" id="NF006124">
    <property type="entry name" value="PRK08268.1"/>
    <property type="match status" value="1"/>
</dbReference>
<dbReference type="Proteomes" id="UP000242999">
    <property type="component" value="Unassembled WGS sequence"/>
</dbReference>
<dbReference type="SUPFAM" id="SSF48179">
    <property type="entry name" value="6-phosphogluconate dehydrogenase C-terminal domain-like"/>
    <property type="match status" value="2"/>
</dbReference>
<gene>
    <name evidence="6" type="ORF">SAMN05421831_10819</name>
</gene>
<dbReference type="InterPro" id="IPR041040">
    <property type="entry name" value="3HCDH_RFF"/>
</dbReference>
<dbReference type="PROSITE" id="PS00067">
    <property type="entry name" value="3HCDH"/>
    <property type="match status" value="1"/>
</dbReference>
<dbReference type="SUPFAM" id="SSF51735">
    <property type="entry name" value="NAD(P)-binding Rossmann-fold domains"/>
    <property type="match status" value="1"/>
</dbReference>
<dbReference type="PANTHER" id="PTHR48075:SF5">
    <property type="entry name" value="3-HYDROXYBUTYRYL-COA DEHYDROGENASE"/>
    <property type="match status" value="1"/>
</dbReference>
<keyword evidence="2" id="KW-0520">NAD</keyword>
<evidence type="ECO:0000256" key="2">
    <source>
        <dbReference type="ARBA" id="ARBA00023027"/>
    </source>
</evidence>
<dbReference type="Gene3D" id="1.10.1040.50">
    <property type="match status" value="1"/>
</dbReference>
<evidence type="ECO:0000256" key="1">
    <source>
        <dbReference type="ARBA" id="ARBA00023002"/>
    </source>
</evidence>
<dbReference type="RefSeq" id="WP_093310046.1">
    <property type="nucleotide sequence ID" value="NZ_FNYH01000008.1"/>
</dbReference>
<dbReference type="STRING" id="64971.SAMN05421831_10819"/>
<feature type="domain" description="3-hydroxyacyl-CoA dehydrogenase C-terminal" evidence="3">
    <location>
        <begin position="442"/>
        <end position="520"/>
    </location>
</feature>
<evidence type="ECO:0000259" key="5">
    <source>
        <dbReference type="Pfam" id="PF18321"/>
    </source>
</evidence>
<keyword evidence="1" id="KW-0560">Oxidoreductase</keyword>
<dbReference type="AlphaFoldDB" id="A0A1H6T407"/>
<dbReference type="InterPro" id="IPR006108">
    <property type="entry name" value="3HC_DH_C"/>
</dbReference>
<dbReference type="GO" id="GO:0010124">
    <property type="term" value="P:phenylacetate catabolic process"/>
    <property type="evidence" value="ECO:0007669"/>
    <property type="project" value="InterPro"/>
</dbReference>
<dbReference type="InterPro" id="IPR036291">
    <property type="entry name" value="NAD(P)-bd_dom_sf"/>
</dbReference>
<evidence type="ECO:0000313" key="7">
    <source>
        <dbReference type="Proteomes" id="UP000242999"/>
    </source>
</evidence>
<dbReference type="OrthoDB" id="5389341at2"/>
<feature type="domain" description="3-hydroxyacyl-CoA dehydrogenase NAD binding" evidence="4">
    <location>
        <begin position="21"/>
        <end position="196"/>
    </location>
</feature>
<evidence type="ECO:0000313" key="6">
    <source>
        <dbReference type="EMBL" id="SEI70542.1"/>
    </source>
</evidence>
<feature type="domain" description="3-hydroxybutyryl-CoA dehydrogenase reduced Rossmann-fold" evidence="5">
    <location>
        <begin position="370"/>
        <end position="439"/>
    </location>
</feature>